<evidence type="ECO:0000313" key="1">
    <source>
        <dbReference type="EMBL" id="GKT25994.1"/>
    </source>
</evidence>
<organism evidence="1 2">
    <name type="scientific">Aduncisulcus paluster</name>
    <dbReference type="NCBI Taxonomy" id="2918883"/>
    <lineage>
        <taxon>Eukaryota</taxon>
        <taxon>Metamonada</taxon>
        <taxon>Carpediemonas-like organisms</taxon>
        <taxon>Aduncisulcus</taxon>
    </lineage>
</organism>
<proteinExistence type="predicted"/>
<keyword evidence="2" id="KW-1185">Reference proteome</keyword>
<accession>A0ABQ5K697</accession>
<protein>
    <submittedName>
        <fullName evidence="1">Uncharacterized protein</fullName>
    </submittedName>
</protein>
<reference evidence="1" key="1">
    <citation type="submission" date="2022-03" db="EMBL/GenBank/DDBJ databases">
        <title>Draft genome sequence of Aduncisulcus paluster, a free-living microaerophilic Fornicata.</title>
        <authorList>
            <person name="Yuyama I."/>
            <person name="Kume K."/>
            <person name="Tamura T."/>
            <person name="Inagaki Y."/>
            <person name="Hashimoto T."/>
        </authorList>
    </citation>
    <scope>NUCLEOTIDE SEQUENCE</scope>
    <source>
        <strain evidence="1">NY0171</strain>
    </source>
</reference>
<comment type="caution">
    <text evidence="1">The sequence shown here is derived from an EMBL/GenBank/DDBJ whole genome shotgun (WGS) entry which is preliminary data.</text>
</comment>
<dbReference type="EMBL" id="BQXS01007176">
    <property type="protein sequence ID" value="GKT25994.1"/>
    <property type="molecule type" value="Genomic_DNA"/>
</dbReference>
<gene>
    <name evidence="1" type="ORF">ADUPG1_004670</name>
</gene>
<feature type="non-terminal residue" evidence="1">
    <location>
        <position position="43"/>
    </location>
</feature>
<evidence type="ECO:0000313" key="2">
    <source>
        <dbReference type="Proteomes" id="UP001057375"/>
    </source>
</evidence>
<dbReference type="Proteomes" id="UP001057375">
    <property type="component" value="Unassembled WGS sequence"/>
</dbReference>
<name>A0ABQ5K697_9EUKA</name>
<sequence>MDCIRIDSEVLRYLKKAGLPLVEPKVPEALEAYDVYSQDGITV</sequence>